<organism evidence="4">
    <name type="scientific">Chlamydomonas leiostraca</name>
    <dbReference type="NCBI Taxonomy" id="1034604"/>
    <lineage>
        <taxon>Eukaryota</taxon>
        <taxon>Viridiplantae</taxon>
        <taxon>Chlorophyta</taxon>
        <taxon>core chlorophytes</taxon>
        <taxon>Chlorophyceae</taxon>
        <taxon>CS clade</taxon>
        <taxon>Chlamydomonadales</taxon>
        <taxon>Chlamydomonadaceae</taxon>
        <taxon>Chlamydomonas</taxon>
    </lineage>
</organism>
<evidence type="ECO:0000313" key="4">
    <source>
        <dbReference type="EMBL" id="CAD8692482.1"/>
    </source>
</evidence>
<accession>A0A7S0RZV1</accession>
<sequence length="394" mass="40232">MSSAVLRSSGFRYPGPSHLSAWGQSRPRMQIRGPATVMLIPQTVKGCGSGYTVPLGTPPRMHELPQRHAAMRGALGATDPSTMQAPWQEPATNGAPQPNSIDVSQQTASVSRRGMLLGSAAALASSVCWSQPAARAAGAAEDAQAQVVTVRPGGSISGALAAARDAPGLLVIQVEAGRYRDRLVVTRPNTIITAHPTGASVTIEWETKEPYQSVVDCTAKSVTLSGLTLKHASKSVANNYGVYIHDGSDLVMERCEVTSTTGTGIGIEGAAPTIRDCRISGCARHGVAVFGGLGDSWEDAGGAGSTSGGVIEGCDVGGNAGDGVLVRAGAAPRVSRCAIHDNRGHGISLQDASGEYVNNAVKGNAGGALVVVGGFDFDAGVMVRANSLSGKVQV</sequence>
<dbReference type="InterPro" id="IPR051550">
    <property type="entry name" value="SCF-Subunits/Alg-Epimerases"/>
</dbReference>
<evidence type="ECO:0000256" key="2">
    <source>
        <dbReference type="SAM" id="MobiDB-lite"/>
    </source>
</evidence>
<feature type="domain" description="Right handed beta helix" evidence="3">
    <location>
        <begin position="222"/>
        <end position="376"/>
    </location>
</feature>
<protein>
    <recommendedName>
        <fullName evidence="3">Right handed beta helix domain-containing protein</fullName>
    </recommendedName>
</protein>
<name>A0A7S0RZV1_9CHLO</name>
<dbReference type="SUPFAM" id="SSF51126">
    <property type="entry name" value="Pectin lyase-like"/>
    <property type="match status" value="1"/>
</dbReference>
<feature type="region of interest" description="Disordered" evidence="2">
    <location>
        <begin position="77"/>
        <end position="105"/>
    </location>
</feature>
<dbReference type="AlphaFoldDB" id="A0A7S0RZV1"/>
<feature type="compositionally biased region" description="Polar residues" evidence="2">
    <location>
        <begin position="79"/>
        <end position="105"/>
    </location>
</feature>
<evidence type="ECO:0000259" key="3">
    <source>
        <dbReference type="Pfam" id="PF13229"/>
    </source>
</evidence>
<dbReference type="InterPro" id="IPR011050">
    <property type="entry name" value="Pectin_lyase_fold/virulence"/>
</dbReference>
<dbReference type="PANTHER" id="PTHR22990:SF15">
    <property type="entry name" value="F-BOX ONLY PROTEIN 10"/>
    <property type="match status" value="1"/>
</dbReference>
<gene>
    <name evidence="4" type="ORF">CLEI1391_LOCUS16665</name>
</gene>
<evidence type="ECO:0000256" key="1">
    <source>
        <dbReference type="ARBA" id="ARBA00022737"/>
    </source>
</evidence>
<dbReference type="Pfam" id="PF13229">
    <property type="entry name" value="Beta_helix"/>
    <property type="match status" value="1"/>
</dbReference>
<dbReference type="InterPro" id="IPR006626">
    <property type="entry name" value="PbH1"/>
</dbReference>
<keyword evidence="1" id="KW-0677">Repeat</keyword>
<dbReference type="InterPro" id="IPR039448">
    <property type="entry name" value="Beta_helix"/>
</dbReference>
<dbReference type="EMBL" id="HBFB01029822">
    <property type="protein sequence ID" value="CAD8692482.1"/>
    <property type="molecule type" value="Transcribed_RNA"/>
</dbReference>
<reference evidence="4" key="1">
    <citation type="submission" date="2021-01" db="EMBL/GenBank/DDBJ databases">
        <authorList>
            <person name="Corre E."/>
            <person name="Pelletier E."/>
            <person name="Niang G."/>
            <person name="Scheremetjew M."/>
            <person name="Finn R."/>
            <person name="Kale V."/>
            <person name="Holt S."/>
            <person name="Cochrane G."/>
            <person name="Meng A."/>
            <person name="Brown T."/>
            <person name="Cohen L."/>
        </authorList>
    </citation>
    <scope>NUCLEOTIDE SEQUENCE</scope>
    <source>
        <strain evidence="4">SAG 11-49</strain>
    </source>
</reference>
<dbReference type="Gene3D" id="2.160.20.10">
    <property type="entry name" value="Single-stranded right-handed beta-helix, Pectin lyase-like"/>
    <property type="match status" value="1"/>
</dbReference>
<dbReference type="SMART" id="SM00710">
    <property type="entry name" value="PbH1"/>
    <property type="match status" value="5"/>
</dbReference>
<proteinExistence type="predicted"/>
<dbReference type="PANTHER" id="PTHR22990">
    <property type="entry name" value="F-BOX ONLY PROTEIN"/>
    <property type="match status" value="1"/>
</dbReference>
<dbReference type="InterPro" id="IPR012334">
    <property type="entry name" value="Pectin_lyas_fold"/>
</dbReference>